<evidence type="ECO:0000313" key="2">
    <source>
        <dbReference type="Proteomes" id="UP000176741"/>
    </source>
</evidence>
<organism evidence="1 2">
    <name type="scientific">Candidatus Woesebacteria bacterium RIFCSPHIGHO2_01_FULL_38_26b</name>
    <dbReference type="NCBI Taxonomy" id="1802491"/>
    <lineage>
        <taxon>Bacteria</taxon>
        <taxon>Candidatus Woeseibacteriota</taxon>
    </lineage>
</organism>
<comment type="caution">
    <text evidence="1">The sequence shown here is derived from an EMBL/GenBank/DDBJ whole genome shotgun (WGS) entry which is preliminary data.</text>
</comment>
<dbReference type="EMBL" id="MGGD01000073">
    <property type="protein sequence ID" value="OGM19321.1"/>
    <property type="molecule type" value="Genomic_DNA"/>
</dbReference>
<dbReference type="AlphaFoldDB" id="A0A1F7XWC2"/>
<reference evidence="1 2" key="1">
    <citation type="journal article" date="2016" name="Nat. Commun.">
        <title>Thousands of microbial genomes shed light on interconnected biogeochemical processes in an aquifer system.</title>
        <authorList>
            <person name="Anantharaman K."/>
            <person name="Brown C.T."/>
            <person name="Hug L.A."/>
            <person name="Sharon I."/>
            <person name="Castelle C.J."/>
            <person name="Probst A.J."/>
            <person name="Thomas B.C."/>
            <person name="Singh A."/>
            <person name="Wilkins M.J."/>
            <person name="Karaoz U."/>
            <person name="Brodie E.L."/>
            <person name="Williams K.H."/>
            <person name="Hubbard S.S."/>
            <person name="Banfield J.F."/>
        </authorList>
    </citation>
    <scope>NUCLEOTIDE SEQUENCE [LARGE SCALE GENOMIC DNA]</scope>
</reference>
<gene>
    <name evidence="1" type="ORF">A2771_03300</name>
</gene>
<protein>
    <submittedName>
        <fullName evidence="1">Uncharacterized protein</fullName>
    </submittedName>
</protein>
<dbReference type="Proteomes" id="UP000176741">
    <property type="component" value="Unassembled WGS sequence"/>
</dbReference>
<name>A0A1F7XWC2_9BACT</name>
<accession>A0A1F7XWC2</accession>
<proteinExistence type="predicted"/>
<evidence type="ECO:0000313" key="1">
    <source>
        <dbReference type="EMBL" id="OGM19321.1"/>
    </source>
</evidence>
<sequence length="116" mass="13219">MPSFIPGRQIEGSATSAKTAPGYGPTSLEYIISVMGEEKCESILVKLRFTGYGWLEESAECDWEAVIKCFDSLKRKIDNNLRGNTTKEQTTVEDDLYRDFMDDHFASTLRQLQQRI</sequence>